<feature type="region of interest" description="Disordered" evidence="1">
    <location>
        <begin position="76"/>
        <end position="95"/>
    </location>
</feature>
<feature type="region of interest" description="Disordered" evidence="1">
    <location>
        <begin position="332"/>
        <end position="354"/>
    </location>
</feature>
<proteinExistence type="predicted"/>
<dbReference type="Gene3D" id="2.30.29.150">
    <property type="match status" value="1"/>
</dbReference>
<keyword evidence="3" id="KW-1185">Reference proteome</keyword>
<sequence>MRFDSRCGAGRGGSVVRSYRCECSNYVLFLSLRCTRAPLELSQQSSPHHRCILALKNDEDELSRGEGFRLDGFSCERRPQTQPSTTSPHLKHAAGVESRRFMAENLKARPYRTPLVQTKSLQHGGSRARDCGCGKTGSLAAPALATEADNLTDSANARRFECPDMYRVRADNALEVTLSGAYRAKSEFKRANSILTVLTSRSVCSPKSHRPRLWHTIRAIALQHPPVHAPRQIDETSAPASSPSGPQSCGSLTPPPTNSPVWPRARRTGTPETRPRICALNATIEESCTTASVAASTTGVAGVCFAALVSRVHRSVKNVIDGICASHALRTSGTRTRPTRTTLDAPDVGPTRILDPTEPALRLARAGHGIDERAESLKDNGLQVRDGERLASSCTYNMCEYDAAATFRARRRVEGPYVNAAQVHWQWQRRAGRGTGHPTAEASTRLGGSSGDSEEGAGKHNTKRTPLKQILTPHLVPTQSTNATKVHRRRVTPIHPPSRAAMATATKTCPPSPVIRSPRGLDPDFLDVHGRLIRLRSGTFCISEEGEVVGQYGAGQQTRPTVFAPYAPRGGATRVGAHGIAQVTATCSESNTRVRSPPTPSGCPLPAVGCSPQGPDPRFLDDTRALISSFECDHFAQENRPRRCVLAFMGGLEIELAVRIVGRNARGPEQPMTARDAALTPAPKTRCRATRSSACSRAGSCQQAWGPISQATIWALIGIREYIGFARRTGRADDVLAAVRTLAIVFASELRRGIRKVLLREGPLSEARRRQMERRRTFCDVSAPCCIVHISSDERQASWHTVIPAPVTVAVCSHRVKDCIVNNTQDLLFMQSNRADAEDNGRHDGRWPMKFDGTGEKMSDPSTEQVSDTSSPPRCPIRFAWPGTCSAIVANPGPLMRPSRVASHRNLSALPSRATILPRSGLQCTDTRKRCQASIVLKACALWLVLLHPPASPSPLLLVLPSPSFPSAPLICSLCKRVVDMSGGRYVPRFARSLVIGPLLLIGSYSAVYGFMQGSAGNTFWHPARAATLHGCKIRLVFASRYERCDTAEFPFSTYSRYELMHGSAGNTFWRSQHRCWSLRQHSGSLANLYAELPLDTYSVCSFVVLSGNGQHQVHWLRGVLFAQRVLLRIRPCGVLSRTLLFQKEPAIFRAARGLSPRTAAFSTASLDCNEMRCCFRVHDVWPEIPSSRTRTTVSCSIAALRHDSNERKERVVLIPSTMEQMYVCETQVRAGIDNLEAITDLKEEMNKREQQKKNLRMPSSGTSLDGKRLPGEVEIHQNGLRYHSPMGTSEIGYLI</sequence>
<feature type="compositionally biased region" description="Low complexity" evidence="1">
    <location>
        <begin position="332"/>
        <end position="342"/>
    </location>
</feature>
<feature type="region of interest" description="Disordered" evidence="1">
    <location>
        <begin position="430"/>
        <end position="463"/>
    </location>
</feature>
<feature type="region of interest" description="Disordered" evidence="1">
    <location>
        <begin position="1248"/>
        <end position="1270"/>
    </location>
</feature>
<feature type="compositionally biased region" description="Low complexity" evidence="1">
    <location>
        <begin position="237"/>
        <end position="251"/>
    </location>
</feature>
<gene>
    <name evidence="2" type="ORF">EVG20_g7296</name>
</gene>
<feature type="region of interest" description="Disordered" evidence="1">
    <location>
        <begin position="499"/>
        <end position="518"/>
    </location>
</feature>
<feature type="compositionally biased region" description="Polar residues" evidence="1">
    <location>
        <begin position="860"/>
        <end position="872"/>
    </location>
</feature>
<dbReference type="EMBL" id="SEOQ01000544">
    <property type="protein sequence ID" value="TFY60780.1"/>
    <property type="molecule type" value="Genomic_DNA"/>
</dbReference>
<evidence type="ECO:0000256" key="1">
    <source>
        <dbReference type="SAM" id="MobiDB-lite"/>
    </source>
</evidence>
<evidence type="ECO:0000313" key="3">
    <source>
        <dbReference type="Proteomes" id="UP000298327"/>
    </source>
</evidence>
<name>A0A4Y9YFK6_9AGAM</name>
<comment type="caution">
    <text evidence="2">The sequence shown here is derived from an EMBL/GenBank/DDBJ whole genome shotgun (WGS) entry which is preliminary data.</text>
</comment>
<accession>A0A4Y9YFK6</accession>
<organism evidence="2 3">
    <name type="scientific">Dentipellis fragilis</name>
    <dbReference type="NCBI Taxonomy" id="205917"/>
    <lineage>
        <taxon>Eukaryota</taxon>
        <taxon>Fungi</taxon>
        <taxon>Dikarya</taxon>
        <taxon>Basidiomycota</taxon>
        <taxon>Agaricomycotina</taxon>
        <taxon>Agaricomycetes</taxon>
        <taxon>Russulales</taxon>
        <taxon>Hericiaceae</taxon>
        <taxon>Dentipellis</taxon>
    </lineage>
</organism>
<dbReference type="Proteomes" id="UP000298327">
    <property type="component" value="Unassembled WGS sequence"/>
</dbReference>
<dbReference type="STRING" id="205917.A0A4Y9YFK6"/>
<protein>
    <submittedName>
        <fullName evidence="2">Uncharacterized protein</fullName>
    </submittedName>
</protein>
<feature type="compositionally biased region" description="Basic and acidic residues" evidence="1">
    <location>
        <begin position="837"/>
        <end position="859"/>
    </location>
</feature>
<feature type="region of interest" description="Disordered" evidence="1">
    <location>
        <begin position="231"/>
        <end position="276"/>
    </location>
</feature>
<reference evidence="2 3" key="1">
    <citation type="submission" date="2019-02" db="EMBL/GenBank/DDBJ databases">
        <title>Genome sequencing of the rare red list fungi Dentipellis fragilis.</title>
        <authorList>
            <person name="Buettner E."/>
            <person name="Kellner H."/>
        </authorList>
    </citation>
    <scope>NUCLEOTIDE SEQUENCE [LARGE SCALE GENOMIC DNA]</scope>
    <source>
        <strain evidence="2 3">DSM 105465</strain>
    </source>
</reference>
<evidence type="ECO:0000313" key="2">
    <source>
        <dbReference type="EMBL" id="TFY60780.1"/>
    </source>
</evidence>
<feature type="region of interest" description="Disordered" evidence="1">
    <location>
        <begin position="837"/>
        <end position="873"/>
    </location>
</feature>